<geneLocation type="plasmid" evidence="1 2">
    <name>p1unnamed</name>
</geneLocation>
<dbReference type="EMBL" id="CP093360">
    <property type="protein sequence ID" value="UQS86233.1"/>
    <property type="molecule type" value="Genomic_DNA"/>
</dbReference>
<evidence type="ECO:0000313" key="2">
    <source>
        <dbReference type="Proteomes" id="UP000831181"/>
    </source>
</evidence>
<reference evidence="1" key="1">
    <citation type="journal article" date="2022" name="Int. J. Syst. Evol. Microbiol.">
        <title>Apilactobacillus apisilvae sp. nov., Nicolia spurrieriana gen. nov. sp. nov., Bombilactobacillus folatiphilus sp. nov. and Bombilactobacillus thymidiniphilus sp. nov., four new lactic acid bacterial isolates from stingless bees Tetragonula carbonaria and Austroplebeia australis.</title>
        <authorList>
            <person name="Oliphant S.A."/>
            <person name="Watson-Haigh N.S."/>
            <person name="Sumby K.M."/>
            <person name="Gardner J."/>
            <person name="Groom S."/>
            <person name="Jiranek V."/>
        </authorList>
    </citation>
    <scope>NUCLEOTIDE SEQUENCE</scope>
    <source>
        <strain evidence="1">SGEP1_A5</strain>
    </source>
</reference>
<name>A0A976X4Q9_9LACO</name>
<dbReference type="AlphaFoldDB" id="A0A976X4Q9"/>
<evidence type="ECO:0000313" key="1">
    <source>
        <dbReference type="EMBL" id="UQS86233.1"/>
    </source>
</evidence>
<keyword evidence="1" id="KW-0614">Plasmid</keyword>
<dbReference type="Proteomes" id="UP000831181">
    <property type="component" value="Plasmid p1unnamed"/>
</dbReference>
<dbReference type="KEGG" id="lbe:MOO44_00900"/>
<protein>
    <submittedName>
        <fullName evidence="1">Uncharacterized protein</fullName>
    </submittedName>
</protein>
<sequence length="54" mass="6142">MISLSREHGMTVASISKWVKDREVISTEDGNVTNSEFRALKKKLAQVEDKHDIL</sequence>
<proteinExistence type="predicted"/>
<gene>
    <name evidence="1" type="ORF">MOO44_00900</name>
</gene>
<accession>A0A976X4Q9</accession>
<organism evidence="1 2">
    <name type="scientific">Nicoliella spurrieriana</name>
    <dbReference type="NCBI Taxonomy" id="2925830"/>
    <lineage>
        <taxon>Bacteria</taxon>
        <taxon>Bacillati</taxon>
        <taxon>Bacillota</taxon>
        <taxon>Bacilli</taxon>
        <taxon>Lactobacillales</taxon>
        <taxon>Lactobacillaceae</taxon>
        <taxon>Nicoliella</taxon>
    </lineage>
</organism>
<keyword evidence="2" id="KW-1185">Reference proteome</keyword>